<dbReference type="InterPro" id="IPR004146">
    <property type="entry name" value="DC1"/>
</dbReference>
<evidence type="ECO:0000313" key="3">
    <source>
        <dbReference type="EMBL" id="KCW69892.1"/>
    </source>
</evidence>
<dbReference type="STRING" id="71139.A0A059BUV3"/>
<dbReference type="PANTHER" id="PTHR46477:SF17">
    <property type="entry name" value="PHORBOL-ESTER_DAG-TYPE DOMAIN-CONTAINING PROTEIN"/>
    <property type="match status" value="1"/>
</dbReference>
<feature type="domain" description="DC1" evidence="2">
    <location>
        <begin position="15"/>
        <end position="55"/>
    </location>
</feature>
<accession>A0A059BUV3</accession>
<sequence length="244" mass="27148">MQIDREISHPAHSLPHHRLKLEYSEVPFDCHGCKEAGIGLRYKCQLCRYELHKACGAAPPTATHPFYKKYTFNFYYQPPDHNLRVCDACGTDILGFVYHCQYRDLDLHPCCVNLPQVLDDGNDVLYLSKNISGPCLHCGGKGSGPGWAYKYQSKSYNLHVSCVKKLLVESWLASYFNVDKNKVRELHTKIPSLSGVSRSNPRAKGDAMKKYLQMAGGAVQLVVSAILGDPTAIIAGVLRGFVSS</sequence>
<dbReference type="EMBL" id="KK198758">
    <property type="protein sequence ID" value="KCW69892.1"/>
    <property type="molecule type" value="Genomic_DNA"/>
</dbReference>
<evidence type="ECO:0000259" key="2">
    <source>
        <dbReference type="Pfam" id="PF03107"/>
    </source>
</evidence>
<dbReference type="eggNOG" id="ENOG502QU43">
    <property type="taxonomic scope" value="Eukaryota"/>
</dbReference>
<name>A0A059BUV3_EUCGR</name>
<organism evidence="3">
    <name type="scientific">Eucalyptus grandis</name>
    <name type="common">Flooded gum</name>
    <dbReference type="NCBI Taxonomy" id="71139"/>
    <lineage>
        <taxon>Eukaryota</taxon>
        <taxon>Viridiplantae</taxon>
        <taxon>Streptophyta</taxon>
        <taxon>Embryophyta</taxon>
        <taxon>Tracheophyta</taxon>
        <taxon>Spermatophyta</taxon>
        <taxon>Magnoliopsida</taxon>
        <taxon>eudicotyledons</taxon>
        <taxon>Gunneridae</taxon>
        <taxon>Pentapetalae</taxon>
        <taxon>rosids</taxon>
        <taxon>malvids</taxon>
        <taxon>Myrtales</taxon>
        <taxon>Myrtaceae</taxon>
        <taxon>Myrtoideae</taxon>
        <taxon>Eucalypteae</taxon>
        <taxon>Eucalyptus</taxon>
    </lineage>
</organism>
<reference evidence="3" key="1">
    <citation type="submission" date="2013-07" db="EMBL/GenBank/DDBJ databases">
        <title>The genome of Eucalyptus grandis.</title>
        <authorList>
            <person name="Schmutz J."/>
            <person name="Hayes R."/>
            <person name="Myburg A."/>
            <person name="Tuskan G."/>
            <person name="Grattapaglia D."/>
            <person name="Rokhsar D.S."/>
        </authorList>
    </citation>
    <scope>NUCLEOTIDE SEQUENCE</scope>
    <source>
        <tissue evidence="3">Leaf extractions</tissue>
    </source>
</reference>
<dbReference type="InterPro" id="IPR046349">
    <property type="entry name" value="C1-like_sf"/>
</dbReference>
<keyword evidence="1" id="KW-0677">Repeat</keyword>
<dbReference type="PANTHER" id="PTHR46477">
    <property type="entry name" value="CYSTEINE/HISTIDINE-RICH C1 DOMAIN FAMILY PROTEIN"/>
    <property type="match status" value="1"/>
</dbReference>
<dbReference type="Gramene" id="KCW69892">
    <property type="protein sequence ID" value="KCW69892"/>
    <property type="gene ID" value="EUGRSUZ_F03223"/>
</dbReference>
<evidence type="ECO:0000256" key="1">
    <source>
        <dbReference type="ARBA" id="ARBA00022737"/>
    </source>
</evidence>
<proteinExistence type="predicted"/>
<dbReference type="SUPFAM" id="SSF57889">
    <property type="entry name" value="Cysteine-rich domain"/>
    <property type="match status" value="1"/>
</dbReference>
<dbReference type="OMA" id="CQQCEFD"/>
<protein>
    <recommendedName>
        <fullName evidence="2">DC1 domain-containing protein</fullName>
    </recommendedName>
</protein>
<dbReference type="InParanoid" id="A0A059BUV3"/>
<dbReference type="Pfam" id="PF03107">
    <property type="entry name" value="C1_2"/>
    <property type="match status" value="1"/>
</dbReference>
<gene>
    <name evidence="3" type="ORF">EUGRSUZ_F03223</name>
</gene>
<dbReference type="AlphaFoldDB" id="A0A059BUV3"/>